<evidence type="ECO:0000313" key="1">
    <source>
        <dbReference type="EMBL" id="VEP17139.1"/>
    </source>
</evidence>
<name>A0A563W0C8_9CYAN</name>
<keyword evidence="2" id="KW-1185">Reference proteome</keyword>
<evidence type="ECO:0000313" key="2">
    <source>
        <dbReference type="Proteomes" id="UP000320055"/>
    </source>
</evidence>
<accession>A0A563W0C8</accession>
<protein>
    <submittedName>
        <fullName evidence="1">Uncharacterized protein</fullName>
    </submittedName>
</protein>
<dbReference type="AlphaFoldDB" id="A0A563W0C8"/>
<proteinExistence type="predicted"/>
<reference evidence="1 2" key="1">
    <citation type="submission" date="2019-01" db="EMBL/GenBank/DDBJ databases">
        <authorList>
            <person name="Brito A."/>
        </authorList>
    </citation>
    <scope>NUCLEOTIDE SEQUENCE [LARGE SCALE GENOMIC DNA]</scope>
    <source>
        <strain evidence="1">1</strain>
    </source>
</reference>
<organism evidence="1 2">
    <name type="scientific">Hyella patelloides LEGE 07179</name>
    <dbReference type="NCBI Taxonomy" id="945734"/>
    <lineage>
        <taxon>Bacteria</taxon>
        <taxon>Bacillati</taxon>
        <taxon>Cyanobacteriota</taxon>
        <taxon>Cyanophyceae</taxon>
        <taxon>Pleurocapsales</taxon>
        <taxon>Hyellaceae</taxon>
        <taxon>Hyella</taxon>
    </lineage>
</organism>
<sequence length="39" mass="4402">MPRRILVADSDIETRLLLGTSIIYGYLYGFDQSPQLSQA</sequence>
<dbReference type="Proteomes" id="UP000320055">
    <property type="component" value="Unassembled WGS sequence"/>
</dbReference>
<gene>
    <name evidence="1" type="ORF">H1P_5570004</name>
</gene>
<dbReference type="EMBL" id="CAACVJ010000509">
    <property type="protein sequence ID" value="VEP17139.1"/>
    <property type="molecule type" value="Genomic_DNA"/>
</dbReference>